<dbReference type="Gene3D" id="3.30.200.20">
    <property type="entry name" value="Phosphorylase Kinase, domain 1"/>
    <property type="match status" value="1"/>
</dbReference>
<keyword evidence="11" id="KW-1185">Reference proteome</keyword>
<dbReference type="FunFam" id="3.30.470.20:FF:000006">
    <property type="entry name" value="Phosphoribosylaminoimidazole-succinocarboxamide synthase"/>
    <property type="match status" value="1"/>
</dbReference>
<dbReference type="GO" id="GO:0004639">
    <property type="term" value="F:phosphoribosylaminoimidazolesuccinocarboxamide synthase activity"/>
    <property type="evidence" value="ECO:0007669"/>
    <property type="project" value="UniProtKB-UniRule"/>
</dbReference>
<proteinExistence type="inferred from homology"/>
<evidence type="ECO:0000256" key="5">
    <source>
        <dbReference type="ARBA" id="ARBA00022755"/>
    </source>
</evidence>
<accession>H0UM89</accession>
<evidence type="ECO:0000256" key="4">
    <source>
        <dbReference type="ARBA" id="ARBA00022741"/>
    </source>
</evidence>
<keyword evidence="4 8" id="KW-0547">Nucleotide-binding</keyword>
<dbReference type="Pfam" id="PF01259">
    <property type="entry name" value="SAICAR_synt"/>
    <property type="match status" value="1"/>
</dbReference>
<dbReference type="Gene3D" id="3.30.470.20">
    <property type="entry name" value="ATP-grasp fold, B domain"/>
    <property type="match status" value="1"/>
</dbReference>
<dbReference type="STRING" id="885272.JonanDRAFT_1301"/>
<dbReference type="InterPro" id="IPR001636">
    <property type="entry name" value="SAICAR_synth"/>
</dbReference>
<organism evidence="10 11">
    <name type="scientific">Jonquetella anthropi DSM 22815</name>
    <dbReference type="NCBI Taxonomy" id="885272"/>
    <lineage>
        <taxon>Bacteria</taxon>
        <taxon>Thermotogati</taxon>
        <taxon>Synergistota</taxon>
        <taxon>Synergistia</taxon>
        <taxon>Synergistales</taxon>
        <taxon>Dethiosulfovibrionaceae</taxon>
        <taxon>Jonquetella</taxon>
    </lineage>
</organism>
<dbReference type="EMBL" id="CM001376">
    <property type="protein sequence ID" value="EHM13665.1"/>
    <property type="molecule type" value="Genomic_DNA"/>
</dbReference>
<evidence type="ECO:0000256" key="3">
    <source>
        <dbReference type="ARBA" id="ARBA00022598"/>
    </source>
</evidence>
<evidence type="ECO:0000313" key="11">
    <source>
        <dbReference type="Proteomes" id="UP000003806"/>
    </source>
</evidence>
<dbReference type="HOGENOM" id="CLU_061495_2_0_0"/>
<feature type="domain" description="SAICAR synthetase/ADE2 N-terminal" evidence="9">
    <location>
        <begin position="17"/>
        <end position="243"/>
    </location>
</feature>
<dbReference type="PANTHER" id="PTHR43599:SF3">
    <property type="entry name" value="SI:DKEY-6E2.2"/>
    <property type="match status" value="1"/>
</dbReference>
<dbReference type="CDD" id="cd01415">
    <property type="entry name" value="SAICAR_synt_PurC"/>
    <property type="match status" value="1"/>
</dbReference>
<dbReference type="PROSITE" id="PS01058">
    <property type="entry name" value="SAICAR_SYNTHETASE_2"/>
    <property type="match status" value="1"/>
</dbReference>
<evidence type="ECO:0000313" key="10">
    <source>
        <dbReference type="EMBL" id="EHM13665.1"/>
    </source>
</evidence>
<dbReference type="InterPro" id="IPR050089">
    <property type="entry name" value="SAICAR_synthetase"/>
</dbReference>
<dbReference type="PANTHER" id="PTHR43599">
    <property type="entry name" value="MULTIFUNCTIONAL PROTEIN ADE2"/>
    <property type="match status" value="1"/>
</dbReference>
<dbReference type="GO" id="GO:0006189">
    <property type="term" value="P:'de novo' IMP biosynthetic process"/>
    <property type="evidence" value="ECO:0007669"/>
    <property type="project" value="UniProtKB-UniRule"/>
</dbReference>
<evidence type="ECO:0000256" key="7">
    <source>
        <dbReference type="ARBA" id="ARBA00048475"/>
    </source>
</evidence>
<keyword evidence="6 8" id="KW-0067">ATP-binding</keyword>
<reference evidence="10 11" key="1">
    <citation type="submission" date="2011-11" db="EMBL/GenBank/DDBJ databases">
        <title>The Noncontiguous Finished genome of Jonquetella anthropi DSM 22815.</title>
        <authorList>
            <consortium name="US DOE Joint Genome Institute (JGI-PGF)"/>
            <person name="Lucas S."/>
            <person name="Copeland A."/>
            <person name="Lapidus A."/>
            <person name="Glavina del Rio T."/>
            <person name="Dalin E."/>
            <person name="Tice H."/>
            <person name="Bruce D."/>
            <person name="Goodwin L."/>
            <person name="Pitluck S."/>
            <person name="Peters L."/>
            <person name="Mikhailova N."/>
            <person name="Held B."/>
            <person name="Kyrpides N."/>
            <person name="Mavromatis K."/>
            <person name="Ivanova N."/>
            <person name="Markowitz V."/>
            <person name="Cheng J.-F."/>
            <person name="Hugenholtz P."/>
            <person name="Woyke T."/>
            <person name="Wu D."/>
            <person name="Gronow S."/>
            <person name="Wellnitz S."/>
            <person name="Brambilla E."/>
            <person name="Klenk H.-P."/>
            <person name="Eisen J.A."/>
        </authorList>
    </citation>
    <scope>NUCLEOTIDE SEQUENCE [LARGE SCALE GENOMIC DNA]</scope>
    <source>
        <strain evidence="10 11">DSM 22815</strain>
    </source>
</reference>
<comment type="similarity">
    <text evidence="2 8">Belongs to the SAICAR synthetase family.</text>
</comment>
<evidence type="ECO:0000256" key="1">
    <source>
        <dbReference type="ARBA" id="ARBA00004672"/>
    </source>
</evidence>
<dbReference type="EC" id="6.3.2.6" evidence="8"/>
<dbReference type="Proteomes" id="UP000003806">
    <property type="component" value="Chromosome"/>
</dbReference>
<dbReference type="eggNOG" id="COG0152">
    <property type="taxonomic scope" value="Bacteria"/>
</dbReference>
<keyword evidence="3 8" id="KW-0436">Ligase</keyword>
<dbReference type="GO" id="GO:0005524">
    <property type="term" value="F:ATP binding"/>
    <property type="evidence" value="ECO:0007669"/>
    <property type="project" value="UniProtKB-KW"/>
</dbReference>
<dbReference type="GO" id="GO:0009236">
    <property type="term" value="P:cobalamin biosynthetic process"/>
    <property type="evidence" value="ECO:0007669"/>
    <property type="project" value="InterPro"/>
</dbReference>
<name>H0UM89_9BACT</name>
<evidence type="ECO:0000256" key="6">
    <source>
        <dbReference type="ARBA" id="ARBA00022840"/>
    </source>
</evidence>
<comment type="pathway">
    <text evidence="1 8">Purine metabolism; IMP biosynthesis via de novo pathway; 5-amino-1-(5-phospho-D-ribosyl)imidazole-4-carboxamide from 5-amino-1-(5-phospho-D-ribosyl)imidazole-4-carboxylate: step 1/2.</text>
</comment>
<sequence>MLIIKSPLEVLDMAEELLYEGKAKKIFSTDDPNVLLVQYKDSLTAFNAKKRDEKAGKGHLNNVISSWIFTWLAKKGVESHFIKQVDETHQLIRKVEIIPLETIVRNVTTGSLCRRLGVEEGKKLSRPIIEFSYKSDALDDPLINDDHAIVLGWATEEEVATIKSIALKVNKLLTELFASVGVLLVDFKLEFGRDEKGRVLLADEISPDTCRFWDSKTHDHLDKDRFRKDLGDVLGAYEEIWRRLSARGMDA</sequence>
<dbReference type="UniPathway" id="UPA00074">
    <property type="reaction ID" value="UER00131"/>
</dbReference>
<dbReference type="InterPro" id="IPR018236">
    <property type="entry name" value="SAICAR_synthetase_CS"/>
</dbReference>
<comment type="catalytic activity">
    <reaction evidence="7 8">
        <text>5-amino-1-(5-phospho-D-ribosyl)imidazole-4-carboxylate + L-aspartate + ATP = (2S)-2-[5-amino-1-(5-phospho-beta-D-ribosyl)imidazole-4-carboxamido]succinate + ADP + phosphate + 2 H(+)</text>
        <dbReference type="Rhea" id="RHEA:22628"/>
        <dbReference type="ChEBI" id="CHEBI:15378"/>
        <dbReference type="ChEBI" id="CHEBI:29991"/>
        <dbReference type="ChEBI" id="CHEBI:30616"/>
        <dbReference type="ChEBI" id="CHEBI:43474"/>
        <dbReference type="ChEBI" id="CHEBI:58443"/>
        <dbReference type="ChEBI" id="CHEBI:77657"/>
        <dbReference type="ChEBI" id="CHEBI:456216"/>
        <dbReference type="EC" id="6.3.2.6"/>
    </reaction>
</comment>
<dbReference type="NCBIfam" id="TIGR00081">
    <property type="entry name" value="purC"/>
    <property type="match status" value="1"/>
</dbReference>
<dbReference type="InterPro" id="IPR033934">
    <property type="entry name" value="SAICAR_synt_PurC"/>
</dbReference>
<evidence type="ECO:0000259" key="9">
    <source>
        <dbReference type="Pfam" id="PF01259"/>
    </source>
</evidence>
<dbReference type="SUPFAM" id="SSF56104">
    <property type="entry name" value="SAICAR synthase-like"/>
    <property type="match status" value="1"/>
</dbReference>
<dbReference type="InterPro" id="IPR028923">
    <property type="entry name" value="SAICAR_synt/ADE2_N"/>
</dbReference>
<protein>
    <recommendedName>
        <fullName evidence="8">Phosphoribosylaminoimidazole-succinocarboxamide synthase</fullName>
        <ecNumber evidence="8">6.3.2.6</ecNumber>
    </recommendedName>
    <alternativeName>
        <fullName evidence="8">SAICAR synthetase</fullName>
    </alternativeName>
</protein>
<evidence type="ECO:0000256" key="2">
    <source>
        <dbReference type="ARBA" id="ARBA00010190"/>
    </source>
</evidence>
<dbReference type="PROSITE" id="PS01057">
    <property type="entry name" value="SAICAR_SYNTHETASE_1"/>
    <property type="match status" value="1"/>
</dbReference>
<keyword evidence="5 8" id="KW-0658">Purine biosynthesis</keyword>
<dbReference type="AlphaFoldDB" id="H0UM89"/>
<gene>
    <name evidence="8" type="primary">purC</name>
    <name evidence="10" type="ORF">JonanDRAFT_1301</name>
</gene>
<dbReference type="HAMAP" id="MF_00137">
    <property type="entry name" value="SAICAR_synth"/>
    <property type="match status" value="1"/>
</dbReference>
<evidence type="ECO:0000256" key="8">
    <source>
        <dbReference type="HAMAP-Rule" id="MF_00137"/>
    </source>
</evidence>